<keyword evidence="11 13" id="KW-0472">Membrane</keyword>
<evidence type="ECO:0000256" key="12">
    <source>
        <dbReference type="ARBA" id="ARBA00037975"/>
    </source>
</evidence>
<name>A0A3G4V8U3_9VIBR</name>
<evidence type="ECO:0000256" key="7">
    <source>
        <dbReference type="ARBA" id="ARBA00022723"/>
    </source>
</evidence>
<keyword evidence="9 13" id="KW-1133">Transmembrane helix</keyword>
<keyword evidence="4" id="KW-1003">Cell membrane</keyword>
<dbReference type="AlphaFoldDB" id="A0A3G4V8U3"/>
<keyword evidence="7" id="KW-0479">Metal-binding</keyword>
<keyword evidence="3" id="KW-0813">Transport</keyword>
<comment type="cofactor">
    <cofactor evidence="1">
        <name>heme b</name>
        <dbReference type="ChEBI" id="CHEBI:60344"/>
    </cofactor>
</comment>
<accession>A0A3G4V8U3</accession>
<organism evidence="15 16">
    <name type="scientific">Vibrio mediterranei</name>
    <dbReference type="NCBI Taxonomy" id="689"/>
    <lineage>
        <taxon>Bacteria</taxon>
        <taxon>Pseudomonadati</taxon>
        <taxon>Pseudomonadota</taxon>
        <taxon>Gammaproteobacteria</taxon>
        <taxon>Vibrionales</taxon>
        <taxon>Vibrionaceae</taxon>
        <taxon>Vibrio</taxon>
    </lineage>
</organism>
<evidence type="ECO:0000313" key="15">
    <source>
        <dbReference type="EMBL" id="AYV20012.1"/>
    </source>
</evidence>
<dbReference type="Gene3D" id="1.20.950.20">
    <property type="entry name" value="Transmembrane di-heme cytochromes, Chain C"/>
    <property type="match status" value="1"/>
</dbReference>
<evidence type="ECO:0000256" key="11">
    <source>
        <dbReference type="ARBA" id="ARBA00023136"/>
    </source>
</evidence>
<dbReference type="InterPro" id="IPR011577">
    <property type="entry name" value="Cyt_b561_bac/Ni-Hgenase"/>
</dbReference>
<keyword evidence="10" id="KW-0408">Iron</keyword>
<dbReference type="RefSeq" id="WP_124939795.1">
    <property type="nucleotide sequence ID" value="NZ_CP033577.1"/>
</dbReference>
<comment type="subcellular location">
    <subcellularLocation>
        <location evidence="2">Cell membrane</location>
        <topology evidence="2">Multi-pass membrane protein</topology>
    </subcellularLocation>
</comment>
<protein>
    <submittedName>
        <fullName evidence="15">Cytochrome b</fullName>
    </submittedName>
</protein>
<dbReference type="GO" id="GO:0046872">
    <property type="term" value="F:metal ion binding"/>
    <property type="evidence" value="ECO:0007669"/>
    <property type="project" value="UniProtKB-KW"/>
</dbReference>
<dbReference type="SUPFAM" id="SSF81342">
    <property type="entry name" value="Transmembrane di-heme cytochromes"/>
    <property type="match status" value="1"/>
</dbReference>
<evidence type="ECO:0000256" key="4">
    <source>
        <dbReference type="ARBA" id="ARBA00022475"/>
    </source>
</evidence>
<evidence type="ECO:0000256" key="13">
    <source>
        <dbReference type="SAM" id="Phobius"/>
    </source>
</evidence>
<keyword evidence="6 13" id="KW-0812">Transmembrane</keyword>
<keyword evidence="5" id="KW-0349">Heme</keyword>
<feature type="transmembrane region" description="Helical" evidence="13">
    <location>
        <begin position="12"/>
        <end position="30"/>
    </location>
</feature>
<evidence type="ECO:0000256" key="2">
    <source>
        <dbReference type="ARBA" id="ARBA00004651"/>
    </source>
</evidence>
<evidence type="ECO:0000313" key="16">
    <source>
        <dbReference type="Proteomes" id="UP000279760"/>
    </source>
</evidence>
<dbReference type="GO" id="GO:0005886">
    <property type="term" value="C:plasma membrane"/>
    <property type="evidence" value="ECO:0007669"/>
    <property type="project" value="UniProtKB-SubCell"/>
</dbReference>
<evidence type="ECO:0000256" key="1">
    <source>
        <dbReference type="ARBA" id="ARBA00001970"/>
    </source>
</evidence>
<dbReference type="PANTHER" id="PTHR30529">
    <property type="entry name" value="CYTOCHROME B561"/>
    <property type="match status" value="1"/>
</dbReference>
<dbReference type="GO" id="GO:0009055">
    <property type="term" value="F:electron transfer activity"/>
    <property type="evidence" value="ECO:0007669"/>
    <property type="project" value="InterPro"/>
</dbReference>
<dbReference type="Proteomes" id="UP000279760">
    <property type="component" value="Chromosome 1"/>
</dbReference>
<dbReference type="GO" id="GO:0020037">
    <property type="term" value="F:heme binding"/>
    <property type="evidence" value="ECO:0007669"/>
    <property type="project" value="TreeGrafter"/>
</dbReference>
<keyword evidence="8" id="KW-0249">Electron transport</keyword>
<evidence type="ECO:0000256" key="3">
    <source>
        <dbReference type="ARBA" id="ARBA00022448"/>
    </source>
</evidence>
<feature type="transmembrane region" description="Helical" evidence="13">
    <location>
        <begin position="138"/>
        <end position="158"/>
    </location>
</feature>
<feature type="transmembrane region" description="Helical" evidence="13">
    <location>
        <begin position="50"/>
        <end position="66"/>
    </location>
</feature>
<proteinExistence type="inferred from homology"/>
<dbReference type="EMBL" id="CP033577">
    <property type="protein sequence ID" value="AYV20012.1"/>
    <property type="molecule type" value="Genomic_DNA"/>
</dbReference>
<sequence length="176" mass="19569">MLNNKLSKPTMVFHWLTAVFFIATLAIGLYLGDMANGPDKNELRNLHKSLGVLVMFAASIRLVWRLKEGMISSIKQLPAWQEKSAHFVHWFLLLATIMMPLSGITMSIGGGRSVEFFGISLISAGEKIEWLQQISSTIHFSSVNIVIAILVLHVLAALKHQLVDRDGTLSRMLGRS</sequence>
<evidence type="ECO:0000259" key="14">
    <source>
        <dbReference type="Pfam" id="PF01292"/>
    </source>
</evidence>
<evidence type="ECO:0000256" key="9">
    <source>
        <dbReference type="ARBA" id="ARBA00022989"/>
    </source>
</evidence>
<evidence type="ECO:0000256" key="5">
    <source>
        <dbReference type="ARBA" id="ARBA00022617"/>
    </source>
</evidence>
<dbReference type="InterPro" id="IPR052168">
    <property type="entry name" value="Cytochrome_b561_oxidase"/>
</dbReference>
<reference evidence="15 16" key="1">
    <citation type="submission" date="2018-11" db="EMBL/GenBank/DDBJ databases">
        <title>Complete Genome Sequence of Vbrio mediterranei 117-T6: a Potential Pathogen Bacteria Isolated from the Conchocelis of Pyropia.</title>
        <authorList>
            <person name="Liu Q."/>
        </authorList>
    </citation>
    <scope>NUCLEOTIDE SEQUENCE [LARGE SCALE GENOMIC DNA]</scope>
    <source>
        <strain evidence="15 16">117-T6</strain>
    </source>
</reference>
<dbReference type="PANTHER" id="PTHR30529:SF7">
    <property type="entry name" value="CYTOCHROME B561 BACTERIAL_NI-HYDROGENASE DOMAIN-CONTAINING PROTEIN"/>
    <property type="match status" value="1"/>
</dbReference>
<evidence type="ECO:0000256" key="8">
    <source>
        <dbReference type="ARBA" id="ARBA00022982"/>
    </source>
</evidence>
<dbReference type="Pfam" id="PF01292">
    <property type="entry name" value="Ni_hydr_CYTB"/>
    <property type="match status" value="1"/>
</dbReference>
<evidence type="ECO:0000256" key="6">
    <source>
        <dbReference type="ARBA" id="ARBA00022692"/>
    </source>
</evidence>
<dbReference type="GO" id="GO:0022904">
    <property type="term" value="P:respiratory electron transport chain"/>
    <property type="evidence" value="ECO:0007669"/>
    <property type="project" value="InterPro"/>
</dbReference>
<gene>
    <name evidence="15" type="ORF">ECB94_01295</name>
</gene>
<feature type="transmembrane region" description="Helical" evidence="13">
    <location>
        <begin position="87"/>
        <end position="108"/>
    </location>
</feature>
<evidence type="ECO:0000256" key="10">
    <source>
        <dbReference type="ARBA" id="ARBA00023004"/>
    </source>
</evidence>
<comment type="similarity">
    <text evidence="12">Belongs to the cytochrome b561 family.</text>
</comment>
<dbReference type="InterPro" id="IPR016174">
    <property type="entry name" value="Di-haem_cyt_TM"/>
</dbReference>
<feature type="domain" description="Cytochrome b561 bacterial/Ni-hydrogenase" evidence="14">
    <location>
        <begin position="7"/>
        <end position="174"/>
    </location>
</feature>